<comment type="catalytic activity">
    <reaction evidence="8">
        <text>adenylyl-molybdopterin + molybdate = Mo-molybdopterin + AMP + H(+)</text>
        <dbReference type="Rhea" id="RHEA:35047"/>
        <dbReference type="ChEBI" id="CHEBI:15378"/>
        <dbReference type="ChEBI" id="CHEBI:36264"/>
        <dbReference type="ChEBI" id="CHEBI:62727"/>
        <dbReference type="ChEBI" id="CHEBI:71302"/>
        <dbReference type="ChEBI" id="CHEBI:456215"/>
        <dbReference type="EC" id="2.10.1.1"/>
    </reaction>
</comment>
<comment type="pathway">
    <text evidence="2 9">Cofactor biosynthesis; molybdopterin biosynthesis.</text>
</comment>
<dbReference type="InterPro" id="IPR001453">
    <property type="entry name" value="MoaB/Mog_dom"/>
</dbReference>
<evidence type="ECO:0000256" key="3">
    <source>
        <dbReference type="ARBA" id="ARBA00010763"/>
    </source>
</evidence>
<comment type="caution">
    <text evidence="11">The sequence shown here is derived from an EMBL/GenBank/DDBJ whole genome shotgun (WGS) entry which is preliminary data.</text>
</comment>
<dbReference type="GO" id="GO:0061599">
    <property type="term" value="F:molybdopterin molybdotransferase activity"/>
    <property type="evidence" value="ECO:0007669"/>
    <property type="project" value="UniProtKB-UniRule"/>
</dbReference>
<dbReference type="Pfam" id="PF00994">
    <property type="entry name" value="MoCF_biosynth"/>
    <property type="match status" value="1"/>
</dbReference>
<dbReference type="InterPro" id="IPR036425">
    <property type="entry name" value="MoaB/Mog-like_dom_sf"/>
</dbReference>
<keyword evidence="7 9" id="KW-0501">Molybdenum cofactor biosynthesis</keyword>
<dbReference type="GO" id="GO:0046872">
    <property type="term" value="F:metal ion binding"/>
    <property type="evidence" value="ECO:0007669"/>
    <property type="project" value="UniProtKB-UniRule"/>
</dbReference>
<keyword evidence="6 9" id="KW-0500">Molybdenum</keyword>
<dbReference type="GO" id="GO:0005829">
    <property type="term" value="C:cytosol"/>
    <property type="evidence" value="ECO:0007669"/>
    <property type="project" value="TreeGrafter"/>
</dbReference>
<comment type="similarity">
    <text evidence="3 9">Belongs to the MoeA family.</text>
</comment>
<dbReference type="InterPro" id="IPR036688">
    <property type="entry name" value="MoeA_C_domain_IV_sf"/>
</dbReference>
<evidence type="ECO:0000256" key="8">
    <source>
        <dbReference type="ARBA" id="ARBA00047317"/>
    </source>
</evidence>
<comment type="cofactor">
    <cofactor evidence="9">
        <name>Mg(2+)</name>
        <dbReference type="ChEBI" id="CHEBI:18420"/>
    </cofactor>
</comment>
<evidence type="ECO:0000256" key="9">
    <source>
        <dbReference type="RuleBase" id="RU365090"/>
    </source>
</evidence>
<evidence type="ECO:0000256" key="4">
    <source>
        <dbReference type="ARBA" id="ARBA00013269"/>
    </source>
</evidence>
<dbReference type="NCBIfam" id="NF045515">
    <property type="entry name" value="Glp_gephyrin"/>
    <property type="match status" value="1"/>
</dbReference>
<evidence type="ECO:0000256" key="6">
    <source>
        <dbReference type="ARBA" id="ARBA00022505"/>
    </source>
</evidence>
<dbReference type="SUPFAM" id="SSF63882">
    <property type="entry name" value="MoeA N-terminal region -like"/>
    <property type="match status" value="1"/>
</dbReference>
<dbReference type="InterPro" id="IPR038987">
    <property type="entry name" value="MoeA-like"/>
</dbReference>
<keyword evidence="9 11" id="KW-0808">Transferase</keyword>
<dbReference type="CDD" id="cd00887">
    <property type="entry name" value="MoeA"/>
    <property type="match status" value="1"/>
</dbReference>
<dbReference type="GO" id="GO:0006777">
    <property type="term" value="P:Mo-molybdopterin cofactor biosynthetic process"/>
    <property type="evidence" value="ECO:0007669"/>
    <property type="project" value="UniProtKB-UniRule"/>
</dbReference>
<gene>
    <name evidence="11" type="primary">moeA_2</name>
    <name evidence="11" type="ORF">Psch_03340</name>
</gene>
<dbReference type="PANTHER" id="PTHR10192">
    <property type="entry name" value="MOLYBDOPTERIN BIOSYNTHESIS PROTEIN"/>
    <property type="match status" value="1"/>
</dbReference>
<dbReference type="SUPFAM" id="SSF63867">
    <property type="entry name" value="MoeA C-terminal domain-like"/>
    <property type="match status" value="1"/>
</dbReference>
<dbReference type="Pfam" id="PF03454">
    <property type="entry name" value="MoeA_C"/>
    <property type="match status" value="1"/>
</dbReference>
<sequence>MAELFNALTVHKARAALALHLPPAKPGVKLALLESLDRRLAQEVRASEDVPGFDRSTVDGYAVRARDTYGATEGMPSYVDIAGEVTMGREPKGGVRTGQAWRIATGGMLPAGADAVVMVEYTEELDARTIGVTRPVAPGENVVRRGEDIGAGEIALPAGHRIRPQDLGMLAAVGITQVEVVPPLKVGIISTGDELVGPADTPGPGQVRDINSYALYGAVHNCGGEPRLYGMVRDIYEELKITLEQALQENDLVLLSGGSSVGARDVAARVIDAMGEPGVLFHGISVKPGKPTVGAVVNGKPVFGLPGHPASAMVIFELMVAPLLRTGGYHFDGEDHPLDFPLRAVITRNLHSAAGREDYIRVKLSSRDGQFYADPILGKSGLIGTMVKADGLARIPFGKEGVEAGELVEVKLF</sequence>
<evidence type="ECO:0000313" key="12">
    <source>
        <dbReference type="Proteomes" id="UP000298324"/>
    </source>
</evidence>
<dbReference type="SUPFAM" id="SSF53218">
    <property type="entry name" value="Molybdenum cofactor biosynthesis proteins"/>
    <property type="match status" value="1"/>
</dbReference>
<evidence type="ECO:0000259" key="10">
    <source>
        <dbReference type="SMART" id="SM00852"/>
    </source>
</evidence>
<dbReference type="Gene3D" id="3.40.980.10">
    <property type="entry name" value="MoaB/Mog-like domain"/>
    <property type="match status" value="1"/>
</dbReference>
<evidence type="ECO:0000256" key="5">
    <source>
        <dbReference type="ARBA" id="ARBA00021108"/>
    </source>
</evidence>
<keyword evidence="9" id="KW-0479">Metal-binding</keyword>
<dbReference type="Gene3D" id="3.90.105.10">
    <property type="entry name" value="Molybdopterin biosynthesis moea protein, domain 2"/>
    <property type="match status" value="1"/>
</dbReference>
<keyword evidence="12" id="KW-1185">Reference proteome</keyword>
<proteinExistence type="inferred from homology"/>
<comment type="function">
    <text evidence="1 9">Catalyzes the insertion of molybdate into adenylated molybdopterin with the concomitant release of AMP.</text>
</comment>
<organism evidence="11 12">
    <name type="scientific">Pelotomaculum schinkii</name>
    <dbReference type="NCBI Taxonomy" id="78350"/>
    <lineage>
        <taxon>Bacteria</taxon>
        <taxon>Bacillati</taxon>
        <taxon>Bacillota</taxon>
        <taxon>Clostridia</taxon>
        <taxon>Eubacteriales</taxon>
        <taxon>Desulfotomaculaceae</taxon>
        <taxon>Pelotomaculum</taxon>
    </lineage>
</organism>
<reference evidence="11 12" key="1">
    <citation type="journal article" date="2018" name="Environ. Microbiol.">
        <title>Novel energy conservation strategies and behaviour of Pelotomaculum schinkii driving syntrophic propionate catabolism.</title>
        <authorList>
            <person name="Hidalgo-Ahumada C.A.P."/>
            <person name="Nobu M.K."/>
            <person name="Narihiro T."/>
            <person name="Tamaki H."/>
            <person name="Liu W.T."/>
            <person name="Kamagata Y."/>
            <person name="Stams A.J.M."/>
            <person name="Imachi H."/>
            <person name="Sousa D.Z."/>
        </authorList>
    </citation>
    <scope>NUCLEOTIDE SEQUENCE [LARGE SCALE GENOMIC DNA]</scope>
    <source>
        <strain evidence="11 12">HH</strain>
    </source>
</reference>
<evidence type="ECO:0000256" key="1">
    <source>
        <dbReference type="ARBA" id="ARBA00002901"/>
    </source>
</evidence>
<dbReference type="InterPro" id="IPR005111">
    <property type="entry name" value="MoeA_C_domain_IV"/>
</dbReference>
<evidence type="ECO:0000313" key="11">
    <source>
        <dbReference type="EMBL" id="TEB04580.1"/>
    </source>
</evidence>
<feature type="domain" description="MoaB/Mog" evidence="10">
    <location>
        <begin position="187"/>
        <end position="326"/>
    </location>
</feature>
<dbReference type="Gene3D" id="2.170.190.11">
    <property type="entry name" value="Molybdopterin biosynthesis moea protein, domain 3"/>
    <property type="match status" value="1"/>
</dbReference>
<dbReference type="SMART" id="SM00852">
    <property type="entry name" value="MoCF_biosynth"/>
    <property type="match status" value="1"/>
</dbReference>
<dbReference type="NCBIfam" id="TIGR00177">
    <property type="entry name" value="molyb_syn"/>
    <property type="match status" value="1"/>
</dbReference>
<evidence type="ECO:0000256" key="7">
    <source>
        <dbReference type="ARBA" id="ARBA00023150"/>
    </source>
</evidence>
<dbReference type="Pfam" id="PF03453">
    <property type="entry name" value="MoeA_N"/>
    <property type="match status" value="1"/>
</dbReference>
<accession>A0A4Y7R7H5</accession>
<dbReference type="RefSeq" id="WP_190258942.1">
    <property type="nucleotide sequence ID" value="NZ_QFGA01000003.1"/>
</dbReference>
<dbReference type="InterPro" id="IPR036135">
    <property type="entry name" value="MoeA_linker/N_sf"/>
</dbReference>
<evidence type="ECO:0000256" key="2">
    <source>
        <dbReference type="ARBA" id="ARBA00005046"/>
    </source>
</evidence>
<dbReference type="EMBL" id="QFGA01000003">
    <property type="protein sequence ID" value="TEB04580.1"/>
    <property type="molecule type" value="Genomic_DNA"/>
</dbReference>
<dbReference type="UniPathway" id="UPA00344"/>
<dbReference type="AlphaFoldDB" id="A0A4Y7R7H5"/>
<dbReference type="InterPro" id="IPR005110">
    <property type="entry name" value="MoeA_linker/N"/>
</dbReference>
<dbReference type="Gene3D" id="2.40.340.10">
    <property type="entry name" value="MoeA, C-terminal, domain IV"/>
    <property type="match status" value="1"/>
</dbReference>
<keyword evidence="9" id="KW-0460">Magnesium</keyword>
<name>A0A4Y7R7H5_9FIRM</name>
<protein>
    <recommendedName>
        <fullName evidence="5 9">Molybdopterin molybdenumtransferase</fullName>
        <ecNumber evidence="4 9">2.10.1.1</ecNumber>
    </recommendedName>
</protein>
<dbReference type="EC" id="2.10.1.1" evidence="4 9"/>
<dbReference type="Proteomes" id="UP000298324">
    <property type="component" value="Unassembled WGS sequence"/>
</dbReference>
<dbReference type="PANTHER" id="PTHR10192:SF5">
    <property type="entry name" value="GEPHYRIN"/>
    <property type="match status" value="1"/>
</dbReference>